<dbReference type="PRINTS" id="PR00097">
    <property type="entry name" value="ANTSNTHASEII"/>
</dbReference>
<evidence type="ECO:0000256" key="1">
    <source>
        <dbReference type="ARBA" id="ARBA00022962"/>
    </source>
</evidence>
<dbReference type="InterPro" id="IPR017926">
    <property type="entry name" value="GATASE"/>
</dbReference>
<dbReference type="EMBL" id="BMHB01000002">
    <property type="protein sequence ID" value="GGI16397.1"/>
    <property type="molecule type" value="Genomic_DNA"/>
</dbReference>
<dbReference type="PROSITE" id="PS51273">
    <property type="entry name" value="GATASE_TYPE_1"/>
    <property type="match status" value="1"/>
</dbReference>
<protein>
    <submittedName>
        <fullName evidence="3">Aminodeoxychorismate/anthranilate synthase component II</fullName>
    </submittedName>
</protein>
<feature type="domain" description="Glutamine amidotransferase" evidence="2">
    <location>
        <begin position="3"/>
        <end position="187"/>
    </location>
</feature>
<dbReference type="PANTHER" id="PTHR43418:SF4">
    <property type="entry name" value="MULTIFUNCTIONAL TRYPTOPHAN BIOSYNTHESIS PROTEIN"/>
    <property type="match status" value="1"/>
</dbReference>
<keyword evidence="1" id="KW-0315">Glutamine amidotransferase</keyword>
<dbReference type="Proteomes" id="UP000626244">
    <property type="component" value="Unassembled WGS sequence"/>
</dbReference>
<reference evidence="4" key="1">
    <citation type="journal article" date="2019" name="Int. J. Syst. Evol. Microbiol.">
        <title>The Global Catalogue of Microorganisms (GCM) 10K type strain sequencing project: providing services to taxonomists for standard genome sequencing and annotation.</title>
        <authorList>
            <consortium name="The Broad Institute Genomics Platform"/>
            <consortium name="The Broad Institute Genome Sequencing Center for Infectious Disease"/>
            <person name="Wu L."/>
            <person name="Ma J."/>
        </authorList>
    </citation>
    <scope>NUCLEOTIDE SEQUENCE [LARGE SCALE GENOMIC DNA]</scope>
    <source>
        <strain evidence="4">CGMCC 1.14993</strain>
    </source>
</reference>
<dbReference type="PANTHER" id="PTHR43418">
    <property type="entry name" value="MULTIFUNCTIONAL TRYPTOPHAN BIOSYNTHESIS PROTEIN-RELATED"/>
    <property type="match status" value="1"/>
</dbReference>
<sequence length="204" mass="23685">MILLIDHYDSFTYNLYQFLGELGEEVYVARYDKISINEIEQLKPKAIVLSPGPGKPEEKHETLHLIRRFYESIPMLGICLGHQAIGYVFGATIEKARTIKHGKTSNITHQGSNLFEYLHQPLEVMRYHSLVIQKDSLPHYFETLATSMDDQEIMAIKHRRYPIYGMQFHPESIGTKQGKQLLLNFLNEIKEEFSNERISSKISK</sequence>
<evidence type="ECO:0000259" key="2">
    <source>
        <dbReference type="Pfam" id="PF00117"/>
    </source>
</evidence>
<dbReference type="AlphaFoldDB" id="A0A8J3AT56"/>
<dbReference type="InterPro" id="IPR050472">
    <property type="entry name" value="Anth_synth/Amidotransfase"/>
</dbReference>
<dbReference type="Pfam" id="PF00117">
    <property type="entry name" value="GATase"/>
    <property type="match status" value="1"/>
</dbReference>
<dbReference type="NCBIfam" id="TIGR00566">
    <property type="entry name" value="trpG_papA"/>
    <property type="match status" value="1"/>
</dbReference>
<dbReference type="PRINTS" id="PR00099">
    <property type="entry name" value="CPSGATASE"/>
</dbReference>
<name>A0A8J3AT56_9BACI</name>
<dbReference type="RefSeq" id="WP_088000995.1">
    <property type="nucleotide sequence ID" value="NZ_BMHB01000002.1"/>
</dbReference>
<evidence type="ECO:0000313" key="4">
    <source>
        <dbReference type="Proteomes" id="UP000626244"/>
    </source>
</evidence>
<keyword evidence="4" id="KW-1185">Reference proteome</keyword>
<dbReference type="GO" id="GO:0004049">
    <property type="term" value="F:anthranilate synthase activity"/>
    <property type="evidence" value="ECO:0007669"/>
    <property type="project" value="TreeGrafter"/>
</dbReference>
<dbReference type="CDD" id="cd01743">
    <property type="entry name" value="GATase1_Anthranilate_Synthase"/>
    <property type="match status" value="1"/>
</dbReference>
<dbReference type="Gene3D" id="3.40.50.880">
    <property type="match status" value="1"/>
</dbReference>
<gene>
    <name evidence="3" type="primary">pabA</name>
    <name evidence="3" type="ORF">GCM10007380_32760</name>
</gene>
<dbReference type="FunFam" id="3.40.50.880:FF:000003">
    <property type="entry name" value="Anthranilate synthase component II"/>
    <property type="match status" value="1"/>
</dbReference>
<dbReference type="GO" id="GO:0000162">
    <property type="term" value="P:L-tryptophan biosynthetic process"/>
    <property type="evidence" value="ECO:0007669"/>
    <property type="project" value="TreeGrafter"/>
</dbReference>
<comment type="caution">
    <text evidence="3">The sequence shown here is derived from an EMBL/GenBank/DDBJ whole genome shotgun (WGS) entry which is preliminary data.</text>
</comment>
<dbReference type="InterPro" id="IPR029062">
    <property type="entry name" value="Class_I_gatase-like"/>
</dbReference>
<dbReference type="PRINTS" id="PR00096">
    <property type="entry name" value="GATASE"/>
</dbReference>
<dbReference type="SUPFAM" id="SSF52317">
    <property type="entry name" value="Class I glutamine amidotransferase-like"/>
    <property type="match status" value="1"/>
</dbReference>
<dbReference type="OrthoDB" id="9804328at2"/>
<proteinExistence type="predicted"/>
<evidence type="ECO:0000313" key="3">
    <source>
        <dbReference type="EMBL" id="GGI16397.1"/>
    </source>
</evidence>
<organism evidence="3 4">
    <name type="scientific">Gottfriedia solisilvae</name>
    <dbReference type="NCBI Taxonomy" id="1516104"/>
    <lineage>
        <taxon>Bacteria</taxon>
        <taxon>Bacillati</taxon>
        <taxon>Bacillota</taxon>
        <taxon>Bacilli</taxon>
        <taxon>Bacillales</taxon>
        <taxon>Bacillaceae</taxon>
        <taxon>Gottfriedia</taxon>
    </lineage>
</organism>
<dbReference type="GO" id="GO:0005829">
    <property type="term" value="C:cytosol"/>
    <property type="evidence" value="ECO:0007669"/>
    <property type="project" value="TreeGrafter"/>
</dbReference>
<accession>A0A8J3AT56</accession>
<dbReference type="InterPro" id="IPR006221">
    <property type="entry name" value="TrpG/PapA_dom"/>
</dbReference>